<gene>
    <name evidence="1" type="ORF">AB4Y32_35660</name>
</gene>
<keyword evidence="2" id="KW-1185">Reference proteome</keyword>
<name>A0ACC6UC18_9BURK</name>
<comment type="caution">
    <text evidence="1">The sequence shown here is derived from an EMBL/GenBank/DDBJ whole genome shotgun (WGS) entry which is preliminary data.</text>
</comment>
<organism evidence="1 2">
    <name type="scientific">Paraburkholderia phymatum</name>
    <dbReference type="NCBI Taxonomy" id="148447"/>
    <lineage>
        <taxon>Bacteria</taxon>
        <taxon>Pseudomonadati</taxon>
        <taxon>Pseudomonadota</taxon>
        <taxon>Betaproteobacteria</taxon>
        <taxon>Burkholderiales</taxon>
        <taxon>Burkholderiaceae</taxon>
        <taxon>Paraburkholderia</taxon>
    </lineage>
</organism>
<evidence type="ECO:0000313" key="1">
    <source>
        <dbReference type="EMBL" id="MEX3937025.1"/>
    </source>
</evidence>
<dbReference type="Proteomes" id="UP001558850">
    <property type="component" value="Unassembled WGS sequence"/>
</dbReference>
<protein>
    <submittedName>
        <fullName evidence="1">Cupin domain-containing protein</fullName>
    </submittedName>
</protein>
<evidence type="ECO:0000313" key="2">
    <source>
        <dbReference type="Proteomes" id="UP001558850"/>
    </source>
</evidence>
<dbReference type="EMBL" id="JBFRCH010000042">
    <property type="protein sequence ID" value="MEX3937025.1"/>
    <property type="molecule type" value="Genomic_DNA"/>
</dbReference>
<proteinExistence type="predicted"/>
<reference evidence="1" key="1">
    <citation type="submission" date="2024-07" db="EMBL/GenBank/DDBJ databases">
        <title>A survey of Mimosa microsymbionts across Brazilian biomes reveals a high diversity of Paraburkholderia nodulating endemic species, but also that Cupriavidus is common as a symbiont of widespread species.</title>
        <authorList>
            <person name="Rouws L."/>
            <person name="Barauna A."/>
            <person name="Beukes C."/>
            <person name="Rouws J.R.C."/>
            <person name="De Faria S.M."/>
            <person name="Gross E."/>
            <person name="Bueno Dos Reis Junior F."/>
            <person name="Simon M.F."/>
            <person name="Maluk M."/>
            <person name="Odee D.W."/>
            <person name="Kenicer G."/>
            <person name="Young J.P.W."/>
            <person name="Reis V.M."/>
            <person name="Zilli J."/>
            <person name="James E.K."/>
        </authorList>
    </citation>
    <scope>NUCLEOTIDE SEQUENCE</scope>
    <source>
        <strain evidence="1">EG181B</strain>
    </source>
</reference>
<accession>A0ACC6UC18</accession>
<sequence>MPQALTGAPYTGRSVLRCRDLSRFGIGSNADFSGRAVVAADQYQWITSPQGGVKRVMLDRLGGETGRATSIVRYASASYFPQHQHPSGEEILALSGTFSEGNQHYPAGWCLRNPLGSSHQPSSDGDAIIFVKLGQMSPGDDCSVRIDTQPVLLGTTRRP</sequence>